<reference evidence="2 3" key="1">
    <citation type="submission" date="2018-02" db="EMBL/GenBank/DDBJ databases">
        <title>Genomic Encyclopedia of Archaeal and Bacterial Type Strains, Phase II (KMG-II): from individual species to whole genera.</title>
        <authorList>
            <person name="Goeker M."/>
        </authorList>
    </citation>
    <scope>NUCLEOTIDE SEQUENCE [LARGE SCALE GENOMIC DNA]</scope>
    <source>
        <strain evidence="2 3">DSM 29526</strain>
    </source>
</reference>
<dbReference type="EMBL" id="PTJC01000005">
    <property type="protein sequence ID" value="PPK87156.1"/>
    <property type="molecule type" value="Genomic_DNA"/>
</dbReference>
<evidence type="ECO:0000313" key="3">
    <source>
        <dbReference type="Proteomes" id="UP000237662"/>
    </source>
</evidence>
<keyword evidence="3" id="KW-1185">Reference proteome</keyword>
<feature type="chain" id="PRO_5015727084" evidence="1">
    <location>
        <begin position="30"/>
        <end position="128"/>
    </location>
</feature>
<dbReference type="OrthoDB" id="827641at2"/>
<dbReference type="Proteomes" id="UP000237662">
    <property type="component" value="Unassembled WGS sequence"/>
</dbReference>
<comment type="caution">
    <text evidence="2">The sequence shown here is derived from an EMBL/GenBank/DDBJ whole genome shotgun (WGS) entry which is preliminary data.</text>
</comment>
<proteinExistence type="predicted"/>
<organism evidence="2 3">
    <name type="scientific">Neolewinella xylanilytica</name>
    <dbReference type="NCBI Taxonomy" id="1514080"/>
    <lineage>
        <taxon>Bacteria</taxon>
        <taxon>Pseudomonadati</taxon>
        <taxon>Bacteroidota</taxon>
        <taxon>Saprospiria</taxon>
        <taxon>Saprospirales</taxon>
        <taxon>Lewinellaceae</taxon>
        <taxon>Neolewinella</taxon>
    </lineage>
</organism>
<sequence length="128" mass="14413">MIHRIRHSPYRSFLWGAMAAFLLNLSVDAPDPAGRHLPEDLSHNEQESLLEFAIEKLLGYEDAFAEYDDDDSDEILTKLTVSVDATLPTALAVVLHTPVPRARRTAYPPYTDRWAAGHHRIDAPPPRT</sequence>
<feature type="signal peptide" evidence="1">
    <location>
        <begin position="1"/>
        <end position="29"/>
    </location>
</feature>
<evidence type="ECO:0000256" key="1">
    <source>
        <dbReference type="SAM" id="SignalP"/>
    </source>
</evidence>
<name>A0A2S6I6M8_9BACT</name>
<dbReference type="RefSeq" id="WP_146088659.1">
    <property type="nucleotide sequence ID" value="NZ_PTJC01000005.1"/>
</dbReference>
<dbReference type="AlphaFoldDB" id="A0A2S6I6M8"/>
<evidence type="ECO:0000313" key="2">
    <source>
        <dbReference type="EMBL" id="PPK87156.1"/>
    </source>
</evidence>
<gene>
    <name evidence="2" type="ORF">CLV84_0090</name>
</gene>
<protein>
    <submittedName>
        <fullName evidence="2">Uncharacterized protein</fullName>
    </submittedName>
</protein>
<accession>A0A2S6I6M8</accession>
<keyword evidence="1" id="KW-0732">Signal</keyword>